<evidence type="ECO:0000256" key="1">
    <source>
        <dbReference type="SAM" id="Phobius"/>
    </source>
</evidence>
<reference evidence="2 3" key="1">
    <citation type="submission" date="2019-02" db="EMBL/GenBank/DDBJ databases">
        <title>Genomic Encyclopedia of Type Strains, Phase IV (KMG-IV): sequencing the most valuable type-strain genomes for metagenomic binning, comparative biology and taxonomic classification.</title>
        <authorList>
            <person name="Goeker M."/>
        </authorList>
    </citation>
    <scope>NUCLEOTIDE SEQUENCE [LARGE SCALE GENOMIC DNA]</scope>
    <source>
        <strain evidence="2 3">DSM 18116</strain>
    </source>
</reference>
<keyword evidence="1" id="KW-0472">Membrane</keyword>
<protein>
    <submittedName>
        <fullName evidence="2">Uncharacterized protein</fullName>
    </submittedName>
</protein>
<dbReference type="AlphaFoldDB" id="A0A4Q7MUW3"/>
<evidence type="ECO:0000313" key="3">
    <source>
        <dbReference type="Proteomes" id="UP000293874"/>
    </source>
</evidence>
<keyword evidence="3" id="KW-1185">Reference proteome</keyword>
<evidence type="ECO:0000313" key="2">
    <source>
        <dbReference type="EMBL" id="RZS72716.1"/>
    </source>
</evidence>
<dbReference type="EMBL" id="SGXA01000002">
    <property type="protein sequence ID" value="RZS72716.1"/>
    <property type="molecule type" value="Genomic_DNA"/>
</dbReference>
<dbReference type="InterPro" id="IPR046615">
    <property type="entry name" value="DUF6728"/>
</dbReference>
<keyword evidence="1" id="KW-0812">Transmembrane</keyword>
<dbReference type="Pfam" id="PF20498">
    <property type="entry name" value="DUF6728"/>
    <property type="match status" value="1"/>
</dbReference>
<keyword evidence="1" id="KW-1133">Transmembrane helix</keyword>
<dbReference type="Proteomes" id="UP000293874">
    <property type="component" value="Unassembled WGS sequence"/>
</dbReference>
<proteinExistence type="predicted"/>
<sequence>MGFWRQLAEYLYIKKKDPNAPRTQWMKYMHGINRLSLIMFLIAIIIIIVKLVILKRH</sequence>
<feature type="transmembrane region" description="Helical" evidence="1">
    <location>
        <begin position="35"/>
        <end position="54"/>
    </location>
</feature>
<accession>A0A4Q7MUW3</accession>
<gene>
    <name evidence="2" type="ORF">EV199_4639</name>
</gene>
<dbReference type="RefSeq" id="WP_165434933.1">
    <property type="nucleotide sequence ID" value="NZ_CP042431.1"/>
</dbReference>
<organism evidence="2 3">
    <name type="scientific">Pseudobacter ginsenosidimutans</name>
    <dbReference type="NCBI Taxonomy" id="661488"/>
    <lineage>
        <taxon>Bacteria</taxon>
        <taxon>Pseudomonadati</taxon>
        <taxon>Bacteroidota</taxon>
        <taxon>Chitinophagia</taxon>
        <taxon>Chitinophagales</taxon>
        <taxon>Chitinophagaceae</taxon>
        <taxon>Pseudobacter</taxon>
    </lineage>
</organism>
<name>A0A4Q7MUW3_9BACT</name>
<comment type="caution">
    <text evidence="2">The sequence shown here is derived from an EMBL/GenBank/DDBJ whole genome shotgun (WGS) entry which is preliminary data.</text>
</comment>